<feature type="compositionally biased region" description="Pro residues" evidence="1">
    <location>
        <begin position="35"/>
        <end position="52"/>
    </location>
</feature>
<organism evidence="2 3">
    <name type="scientific">Roseomonas gilardii</name>
    <dbReference type="NCBI Taxonomy" id="257708"/>
    <lineage>
        <taxon>Bacteria</taxon>
        <taxon>Pseudomonadati</taxon>
        <taxon>Pseudomonadota</taxon>
        <taxon>Alphaproteobacteria</taxon>
        <taxon>Acetobacterales</taxon>
        <taxon>Roseomonadaceae</taxon>
        <taxon>Roseomonas</taxon>
    </lineage>
</organism>
<dbReference type="Proteomes" id="UP001258945">
    <property type="component" value="Unassembled WGS sequence"/>
</dbReference>
<comment type="caution">
    <text evidence="2">The sequence shown here is derived from an EMBL/GenBank/DDBJ whole genome shotgun (WGS) entry which is preliminary data.</text>
</comment>
<keyword evidence="3" id="KW-1185">Reference proteome</keyword>
<sequence length="235" mass="24452">MRDDAFLPLLLGTRAPTPAQLVPPGRAALEFPDLDAPPAPPAPAPPVSQPDPTPDREAETAALIEIAREAGFAEGLAEGERRGCEAEAARREAGLDGLLAASLSQVDTALARMRAEAAEQAEAFALLLLRSLDLALPLAAAREAPAMLERLLQLLGPVTEAPAGAVLRVPPVLLEQARARLDGTGLTVEADPALPPGDARISWRGGGLALVLAERRAAIREAMASLGFTDEEIPS</sequence>
<feature type="region of interest" description="Disordered" evidence="1">
    <location>
        <begin position="14"/>
        <end position="57"/>
    </location>
</feature>
<evidence type="ECO:0000313" key="3">
    <source>
        <dbReference type="Proteomes" id="UP001258945"/>
    </source>
</evidence>
<evidence type="ECO:0000313" key="2">
    <source>
        <dbReference type="EMBL" id="MDT8332264.1"/>
    </source>
</evidence>
<evidence type="ECO:0008006" key="4">
    <source>
        <dbReference type="Google" id="ProtNLM"/>
    </source>
</evidence>
<name>A0ABU3MIS3_9PROT</name>
<evidence type="ECO:0000256" key="1">
    <source>
        <dbReference type="SAM" id="MobiDB-lite"/>
    </source>
</evidence>
<dbReference type="EMBL" id="JAVVDO010000024">
    <property type="protein sequence ID" value="MDT8332264.1"/>
    <property type="molecule type" value="Genomic_DNA"/>
</dbReference>
<gene>
    <name evidence="2" type="ORF">RQ831_14475</name>
</gene>
<reference evidence="2 3" key="1">
    <citation type="journal article" date="2019" name="Microb. Pathog.">
        <title>Comparison of VITEK 2, MALDI-TOF MS, 16S rRNA gene sequencing, and whole-genome sequencing for identification of Roseomonas mucosa.</title>
        <authorList>
            <person name="Rudolph W.W."/>
            <person name="Gunzer F."/>
            <person name="Trauth M."/>
            <person name="Bunk B."/>
            <person name="Bigge R."/>
            <person name="Schrottner P."/>
        </authorList>
    </citation>
    <scope>NUCLEOTIDE SEQUENCE [LARGE SCALE GENOMIC DNA]</scope>
    <source>
        <strain evidence="2 3">DSM 103800</strain>
    </source>
</reference>
<dbReference type="RefSeq" id="WP_314282875.1">
    <property type="nucleotide sequence ID" value="NZ_JAVVDO010000024.1"/>
</dbReference>
<protein>
    <recommendedName>
        <fullName evidence="4">Flagellar assembly protein FliH</fullName>
    </recommendedName>
</protein>
<proteinExistence type="predicted"/>
<accession>A0ABU3MIS3</accession>